<gene>
    <name evidence="1" type="ORF">WQE_15441</name>
</gene>
<sequence length="75" mass="8286">MMAESIRIVAFHEVAEGAKAHELVKRLAHDFRNDVSEFVEDKNEDLMSLLASSVGLRGPKGTTSRTCQQAEKAVE</sequence>
<protein>
    <submittedName>
        <fullName evidence="1">Uncharacterized protein</fullName>
    </submittedName>
</protein>
<accession>A0ABP2PRI8</accession>
<dbReference type="EMBL" id="AKAU01000079">
    <property type="protein sequence ID" value="EIN00437.1"/>
    <property type="molecule type" value="Genomic_DNA"/>
</dbReference>
<keyword evidence="2" id="KW-1185">Reference proteome</keyword>
<organism evidence="1 2">
    <name type="scientific">Paraburkholderia hospita</name>
    <dbReference type="NCBI Taxonomy" id="169430"/>
    <lineage>
        <taxon>Bacteria</taxon>
        <taxon>Pseudomonadati</taxon>
        <taxon>Pseudomonadota</taxon>
        <taxon>Betaproteobacteria</taxon>
        <taxon>Burkholderiales</taxon>
        <taxon>Burkholderiaceae</taxon>
        <taxon>Paraburkholderia</taxon>
    </lineage>
</organism>
<evidence type="ECO:0000313" key="2">
    <source>
        <dbReference type="Proteomes" id="UP000004980"/>
    </source>
</evidence>
<dbReference type="Proteomes" id="UP000004980">
    <property type="component" value="Unassembled WGS sequence"/>
</dbReference>
<evidence type="ECO:0000313" key="1">
    <source>
        <dbReference type="EMBL" id="EIN00437.1"/>
    </source>
</evidence>
<name>A0ABP2PRI8_9BURK</name>
<reference evidence="1 2" key="1">
    <citation type="journal article" date="2012" name="J. Bacteriol.">
        <title>Draft Genome Sequence of the Soil Bacterium Burkholderia terrae Strain BS001, Which Interacts with Fungal Surface Structures.</title>
        <authorList>
            <person name="Nazir R."/>
            <person name="Hansen M.A."/>
            <person name="Sorensen S."/>
            <person name="van Elsas J.D."/>
        </authorList>
    </citation>
    <scope>NUCLEOTIDE SEQUENCE [LARGE SCALE GENOMIC DNA]</scope>
    <source>
        <strain evidence="1 2">BS001</strain>
    </source>
</reference>
<proteinExistence type="predicted"/>
<comment type="caution">
    <text evidence="1">The sequence shown here is derived from an EMBL/GenBank/DDBJ whole genome shotgun (WGS) entry which is preliminary data.</text>
</comment>